<accession>A0ABU9Z0I7</accession>
<proteinExistence type="predicted"/>
<keyword evidence="2" id="KW-1185">Reference proteome</keyword>
<name>A0ABU9Z0I7_9RHOO</name>
<evidence type="ECO:0000313" key="2">
    <source>
        <dbReference type="Proteomes" id="UP001410394"/>
    </source>
</evidence>
<comment type="caution">
    <text evidence="1">The sequence shown here is derived from an EMBL/GenBank/DDBJ whole genome shotgun (WGS) entry which is preliminary data.</text>
</comment>
<evidence type="ECO:0000313" key="1">
    <source>
        <dbReference type="EMBL" id="MEN3069326.1"/>
    </source>
</evidence>
<dbReference type="RefSeq" id="WP_345920096.1">
    <property type="nucleotide sequence ID" value="NZ_JBDIVE010000006.1"/>
</dbReference>
<dbReference type="EMBL" id="JBDIVE010000006">
    <property type="protein sequence ID" value="MEN3069326.1"/>
    <property type="molecule type" value="Genomic_DNA"/>
</dbReference>
<gene>
    <name evidence="1" type="ORF">ABDB84_12615</name>
</gene>
<evidence type="ECO:0008006" key="3">
    <source>
        <dbReference type="Google" id="ProtNLM"/>
    </source>
</evidence>
<dbReference type="Proteomes" id="UP001410394">
    <property type="component" value="Unassembled WGS sequence"/>
</dbReference>
<protein>
    <recommendedName>
        <fullName evidence="3">ER-bound oxygenase mpaB/mpaB'/Rubber oxygenase catalytic domain-containing protein</fullName>
    </recommendedName>
</protein>
<organism evidence="1 2">
    <name type="scientific">Uliginosibacterium sediminicola</name>
    <dbReference type="NCBI Taxonomy" id="2024550"/>
    <lineage>
        <taxon>Bacteria</taxon>
        <taxon>Pseudomonadati</taxon>
        <taxon>Pseudomonadota</taxon>
        <taxon>Betaproteobacteria</taxon>
        <taxon>Rhodocyclales</taxon>
        <taxon>Zoogloeaceae</taxon>
        <taxon>Uliginosibacterium</taxon>
    </lineage>
</organism>
<sequence length="298" mass="33349">MPHRNSTAQLPPKALGQREAAHAYHWVSREIARLSAERDAARLWALGALRDGDELFVNLAYAEGMPCRRPPSQGGMLLSLRARSTHAEGPANQQECMLAHFWRWFDYGLARQDLDRLARAVQNAHLQILRGLPTGLSEDEACYALACLATGLHRARTRIGLDGLTPALQQAAYLFWLENWRRTQGTDPAVEHALPDFQALLNRVEITESCATPPDRQTSGTRLSDYLDRQLARLLWPLGRQLLLPVQGLPASDSGNPLAAWLRSHSKRLGDSLQMRMPCACLFEPPRRSRKEQAALLS</sequence>
<reference evidence="1 2" key="1">
    <citation type="journal article" date="2018" name="Int. J. Syst. Evol. Microbiol.">
        <title>Uliginosibacterium sediminicola sp. nov., isolated from freshwater sediment.</title>
        <authorList>
            <person name="Hwang W.M."/>
            <person name="Kim S.M."/>
            <person name="Kang K."/>
            <person name="Ahn T.Y."/>
        </authorList>
    </citation>
    <scope>NUCLEOTIDE SEQUENCE [LARGE SCALE GENOMIC DNA]</scope>
    <source>
        <strain evidence="1 2">M1-21</strain>
    </source>
</reference>